<gene>
    <name evidence="1" type="ORF">LMG8286_01090</name>
</gene>
<accession>A0ABM8Q525</accession>
<protein>
    <recommendedName>
        <fullName evidence="3">DUF493 domain-containing protein</fullName>
    </recommendedName>
</protein>
<dbReference type="Gene3D" id="3.30.70.260">
    <property type="match status" value="1"/>
</dbReference>
<evidence type="ECO:0000313" key="2">
    <source>
        <dbReference type="Proteomes" id="UP000789359"/>
    </source>
</evidence>
<comment type="caution">
    <text evidence="1">The sequence shown here is derived from an EMBL/GenBank/DDBJ whole genome shotgun (WGS) entry which is preliminary data.</text>
</comment>
<proteinExistence type="predicted"/>
<evidence type="ECO:0008006" key="3">
    <source>
        <dbReference type="Google" id="ProtNLM"/>
    </source>
</evidence>
<organism evidence="1 2">
    <name type="scientific">Campylobacter suis</name>
    <dbReference type="NCBI Taxonomy" id="2790657"/>
    <lineage>
        <taxon>Bacteria</taxon>
        <taxon>Pseudomonadati</taxon>
        <taxon>Campylobacterota</taxon>
        <taxon>Epsilonproteobacteria</taxon>
        <taxon>Campylobacterales</taxon>
        <taxon>Campylobacteraceae</taxon>
        <taxon>Campylobacter</taxon>
    </lineage>
</organism>
<dbReference type="InterPro" id="IPR027471">
    <property type="entry name" value="YbeD-like_sf"/>
</dbReference>
<dbReference type="Proteomes" id="UP000789359">
    <property type="component" value="Unassembled WGS sequence"/>
</dbReference>
<name>A0ABM8Q525_9BACT</name>
<sequence length="89" mass="10293">MASICDLNNQKAHIDYPVMWEYKVIVEAHVDINALVSGLIDDSRQHKIEFSNFSKDKKYASHSVVVHVFNERERLELFSALKKSAKFVL</sequence>
<reference evidence="1 2" key="1">
    <citation type="submission" date="2020-11" db="EMBL/GenBank/DDBJ databases">
        <authorList>
            <person name="Peeters C."/>
        </authorList>
    </citation>
    <scope>NUCLEOTIDE SEQUENCE [LARGE SCALE GENOMIC DNA]</scope>
    <source>
        <strain evidence="1 2">LMG 8286</strain>
    </source>
</reference>
<evidence type="ECO:0000313" key="1">
    <source>
        <dbReference type="EMBL" id="CAD7288012.1"/>
    </source>
</evidence>
<dbReference type="SUPFAM" id="SSF117991">
    <property type="entry name" value="YbeD/HP0495-like"/>
    <property type="match status" value="1"/>
</dbReference>
<dbReference type="InterPro" id="IPR007454">
    <property type="entry name" value="UPF0250_YbeD-like"/>
</dbReference>
<keyword evidence="2" id="KW-1185">Reference proteome</keyword>
<dbReference type="Pfam" id="PF04359">
    <property type="entry name" value="DUF493"/>
    <property type="match status" value="1"/>
</dbReference>
<dbReference type="EMBL" id="CAJHOE010000002">
    <property type="protein sequence ID" value="CAD7288012.1"/>
    <property type="molecule type" value="Genomic_DNA"/>
</dbReference>
<dbReference type="RefSeq" id="WP_230056856.1">
    <property type="nucleotide sequence ID" value="NZ_CAJHOE010000002.1"/>
</dbReference>